<organism evidence="1 2">
    <name type="scientific">Microbaculum marinum</name>
    <dbReference type="NCBI Taxonomy" id="1764581"/>
    <lineage>
        <taxon>Bacteria</taxon>
        <taxon>Pseudomonadati</taxon>
        <taxon>Pseudomonadota</taxon>
        <taxon>Alphaproteobacteria</taxon>
        <taxon>Hyphomicrobiales</taxon>
        <taxon>Tepidamorphaceae</taxon>
        <taxon>Microbaculum</taxon>
    </lineage>
</organism>
<keyword evidence="2" id="KW-1185">Reference proteome</keyword>
<proteinExistence type="predicted"/>
<dbReference type="PANTHER" id="PTHR40267:SF1">
    <property type="entry name" value="BLR3294 PROTEIN"/>
    <property type="match status" value="1"/>
</dbReference>
<gene>
    <name evidence="1" type="ORF">V3328_08585</name>
</gene>
<evidence type="ECO:0008006" key="3">
    <source>
        <dbReference type="Google" id="ProtNLM"/>
    </source>
</evidence>
<accession>A0AAW9RVB0</accession>
<dbReference type="RefSeq" id="WP_340329225.1">
    <property type="nucleotide sequence ID" value="NZ_JAZHOF010000003.1"/>
</dbReference>
<dbReference type="EMBL" id="JAZHOF010000003">
    <property type="protein sequence ID" value="MEJ8571526.1"/>
    <property type="molecule type" value="Genomic_DNA"/>
</dbReference>
<dbReference type="InterPro" id="IPR026286">
    <property type="entry name" value="MaiA/AMDase"/>
</dbReference>
<evidence type="ECO:0000313" key="1">
    <source>
        <dbReference type="EMBL" id="MEJ8571526.1"/>
    </source>
</evidence>
<dbReference type="PANTHER" id="PTHR40267">
    <property type="entry name" value="BLR3294 PROTEIN"/>
    <property type="match status" value="1"/>
</dbReference>
<name>A0AAW9RVB0_9HYPH</name>
<dbReference type="Gene3D" id="3.40.50.12500">
    <property type="match status" value="1"/>
</dbReference>
<dbReference type="InterPro" id="IPR053714">
    <property type="entry name" value="Iso_Racemase_Enz_sf"/>
</dbReference>
<protein>
    <recommendedName>
        <fullName evidence="3">Asp/Glu racemase</fullName>
    </recommendedName>
</protein>
<dbReference type="AlphaFoldDB" id="A0AAW9RVB0"/>
<dbReference type="Proteomes" id="UP001378188">
    <property type="component" value="Unassembled WGS sequence"/>
</dbReference>
<dbReference type="PIRSF" id="PIRSF015736">
    <property type="entry name" value="MI"/>
    <property type="match status" value="1"/>
</dbReference>
<comment type="caution">
    <text evidence="1">The sequence shown here is derived from an EMBL/GenBank/DDBJ whole genome shotgun (WGS) entry which is preliminary data.</text>
</comment>
<evidence type="ECO:0000313" key="2">
    <source>
        <dbReference type="Proteomes" id="UP001378188"/>
    </source>
</evidence>
<reference evidence="1 2" key="1">
    <citation type="submission" date="2024-02" db="EMBL/GenBank/DDBJ databases">
        <title>Genome analysis and characterization of Microbaculum marinisediminis sp. nov., isolated from marine sediment.</title>
        <authorList>
            <person name="Du Z.-J."/>
            <person name="Ye Y.-Q."/>
            <person name="Zhang Z.-R."/>
            <person name="Yuan S.-M."/>
            <person name="Zhang X.-Y."/>
        </authorList>
    </citation>
    <scope>NUCLEOTIDE SEQUENCE [LARGE SCALE GENOMIC DNA]</scope>
    <source>
        <strain evidence="1 2">SDUM1044001</strain>
    </source>
</reference>
<sequence>MQRSSSDVLLVVPANNTTMEPELTALCPVISGLAVARVSLPPEGVTPDTLDDYTRTTLAAIEPFAGGRPRLVVYGCTAAGFLAGPEANARLTGEMQRRTGAPVVATASAMIDVLRHEGVTETAVVTPYLEPVNDGLRAYLAAEDIAVEVLGGCECRTTEELGRVTQDDVLEMALATVTPRSKALFIACSQLPTMGILDELRERLGVPVWSSISATAWASARRLGEPEEAVSPPG</sequence>
<dbReference type="Pfam" id="PF17645">
    <property type="entry name" value="Amdase"/>
    <property type="match status" value="1"/>
</dbReference>